<name>A0ABQ4XC19_9ASTR</name>
<protein>
    <recommendedName>
        <fullName evidence="2">Reverse transcriptase domain-containing protein</fullName>
    </recommendedName>
</protein>
<reference evidence="3" key="2">
    <citation type="submission" date="2022-01" db="EMBL/GenBank/DDBJ databases">
        <authorList>
            <person name="Yamashiro T."/>
            <person name="Shiraishi A."/>
            <person name="Satake H."/>
            <person name="Nakayama K."/>
        </authorList>
    </citation>
    <scope>NUCLEOTIDE SEQUENCE</scope>
</reference>
<feature type="compositionally biased region" description="Polar residues" evidence="1">
    <location>
        <begin position="358"/>
        <end position="376"/>
    </location>
</feature>
<dbReference type="PANTHER" id="PTHR33116:SF76">
    <property type="entry name" value="DUF4283 DOMAIN-CONTAINING PROTEIN"/>
    <property type="match status" value="1"/>
</dbReference>
<evidence type="ECO:0000256" key="1">
    <source>
        <dbReference type="SAM" id="MobiDB-lite"/>
    </source>
</evidence>
<dbReference type="Pfam" id="PF14111">
    <property type="entry name" value="DUF4283"/>
    <property type="match status" value="1"/>
</dbReference>
<dbReference type="Proteomes" id="UP001151760">
    <property type="component" value="Unassembled WGS sequence"/>
</dbReference>
<dbReference type="Pfam" id="PF00078">
    <property type="entry name" value="RVT_1"/>
    <property type="match status" value="1"/>
</dbReference>
<gene>
    <name evidence="3" type="ORF">Tco_0677382</name>
</gene>
<dbReference type="InterPro" id="IPR026960">
    <property type="entry name" value="RVT-Znf"/>
</dbReference>
<dbReference type="InterPro" id="IPR000477">
    <property type="entry name" value="RT_dom"/>
</dbReference>
<evidence type="ECO:0000259" key="2">
    <source>
        <dbReference type="PROSITE" id="PS50878"/>
    </source>
</evidence>
<feature type="region of interest" description="Disordered" evidence="1">
    <location>
        <begin position="351"/>
        <end position="380"/>
    </location>
</feature>
<keyword evidence="4" id="KW-1185">Reference proteome</keyword>
<dbReference type="SUPFAM" id="SSF56672">
    <property type="entry name" value="DNA/RNA polymerases"/>
    <property type="match status" value="1"/>
</dbReference>
<dbReference type="InterPro" id="IPR025558">
    <property type="entry name" value="DUF4283"/>
</dbReference>
<feature type="domain" description="Reverse transcriptase" evidence="2">
    <location>
        <begin position="802"/>
        <end position="1081"/>
    </location>
</feature>
<dbReference type="Pfam" id="PF13966">
    <property type="entry name" value="zf-RVT"/>
    <property type="match status" value="1"/>
</dbReference>
<dbReference type="PANTHER" id="PTHR33116">
    <property type="entry name" value="REVERSE TRANSCRIPTASE ZINC-BINDING DOMAIN-CONTAINING PROTEIN-RELATED-RELATED"/>
    <property type="match status" value="1"/>
</dbReference>
<dbReference type="PROSITE" id="PS50878">
    <property type="entry name" value="RT_POL"/>
    <property type="match status" value="1"/>
</dbReference>
<proteinExistence type="predicted"/>
<dbReference type="CDD" id="cd01650">
    <property type="entry name" value="RT_nLTR_like"/>
    <property type="match status" value="1"/>
</dbReference>
<sequence>MEDPVKVTQSLAVDFNKFIDNLNPDVWNGPAQDPSRVLGEIVTNITKDSGDDSGVNGNSSSYATMLCNKSTKKIVKVAELRNDERVEGAAVAIPLEAVKEVVSCFDNTLYGYFVGKRLAFPLVENYVKNTWLKFGLKRVMHKNGFFFFQFTTCEGMEKVIENGPWLIRSVPLILNIWTPNAKVMKEEVKTVPVWVKLHHVPVVAYSETELSLITTQLGRPIMLDSYTCSMCLNPWGKSAYARALIEVSTNNELLNSVVVAIPFLDGTGHSLETVDVEYEWTPPRCSTCCIFDHVDDSCPKKPKEIITKQGVTDMDGFVEVKKKKAKVPPKNNLIGRIRITKPPPNFYYRRVEKEKGETSNSKITNGDNMKQPSPKKSTQKEVVLNNSFTALAGEDDSEWSDETACLYAKSTLNVIHESDSEEVDQVIEMEKPYDNVVTDAEGESTPVNEMDLLCSRVFCHWSWTSNGAWCSKSTRIILGWDSNAMDVSRCGILSNAMEARLVVTYPRITWITSDAFRAVGLSCDKKYIHNRPWCILGDFNVALNIEDSTAGSSWVDISMHEFKDCVEEIEVIDVKELVQGAMSLCILSGFIMIQVVVRKLKSLKKPLRKLLYDHGNLYNNVNKHRIELDQVQKDLDMDPFNASLREEEAIYVQAFNDAVLMEERFLKQKAKVEWLKVGDSNTAYFYKAMKIRISRSRIDVVMDSNGTLFANDQVANAFVNHYTAFLGQPCPTGVFNLEGLFLNTLDDAAALNMVHPISAKEVKEALFSMGNDKSPSPDGFTAAFFKETWDIVASDVVKVVQEFFVNSKLLKELNHTIIALIPKVTSPARINDYRPISCCNVLFKCISKIISNHIKGSLNDLVSPNQSAFVPGRRITDNILLTQELMHNYHLDRGSPRCAFKVDIQKAYDTIDWGFLKMILGAFGFHPRMIDWIMECVTTTSYSICINGMLHGHFQGKRGLRQGDPLSPYLFTLVMEVLTLMLNRRVRNSEMFTYHRYCSKLELINLCFADDLFLFAHGDVESARVIMDALEEFKRVSGLTPSLPKSTTYFCNVLNHTKLSILQVLPFTEGRLPVKYLGVPLVPSRLIFRDCKELIEKVQNRISDWKNKSLSVAGRLQLIKSVISYMHIYWALVFILPSRILLDLEQLMRGFLWCQGPMKKGRAKVSWDLVCRPHKEGGLGIRRLDLFNKALMVTHIWNLLTLKESLWLRSFIRDFIWVRISDGANASAWFDQWSQACPLSRFVTTRDMFNAGFNMETKLKELINNGMWTWPNEWYTKYPLLQHLNTPILMGSPDTLEWRDADGSVKPFSVSTVWESVRHKHDIVTWYHVIWFTDYVPRFSFHMWLVVHGKLKTQDKLTQWDFNDDLIMTCPLCESQPDSHEHIFFECIFSTQVWDNMKDLAGLSNVAGKYMDIVDFLIQFANKRSCKSIIAKLVLSASAYYLWQERNARLFAKKKRTVVQVVDLIKSAVRLKLLSCVFKKSIKDMEFMYLWKLPEANST</sequence>
<comment type="caution">
    <text evidence="3">The sequence shown here is derived from an EMBL/GenBank/DDBJ whole genome shotgun (WGS) entry which is preliminary data.</text>
</comment>
<dbReference type="InterPro" id="IPR043502">
    <property type="entry name" value="DNA/RNA_pol_sf"/>
</dbReference>
<organism evidence="3 4">
    <name type="scientific">Tanacetum coccineum</name>
    <dbReference type="NCBI Taxonomy" id="301880"/>
    <lineage>
        <taxon>Eukaryota</taxon>
        <taxon>Viridiplantae</taxon>
        <taxon>Streptophyta</taxon>
        <taxon>Embryophyta</taxon>
        <taxon>Tracheophyta</taxon>
        <taxon>Spermatophyta</taxon>
        <taxon>Magnoliopsida</taxon>
        <taxon>eudicotyledons</taxon>
        <taxon>Gunneridae</taxon>
        <taxon>Pentapetalae</taxon>
        <taxon>asterids</taxon>
        <taxon>campanulids</taxon>
        <taxon>Asterales</taxon>
        <taxon>Asteraceae</taxon>
        <taxon>Asteroideae</taxon>
        <taxon>Anthemideae</taxon>
        <taxon>Anthemidinae</taxon>
        <taxon>Tanacetum</taxon>
    </lineage>
</organism>
<dbReference type="EMBL" id="BQNB010009386">
    <property type="protein sequence ID" value="GJS62818.1"/>
    <property type="molecule type" value="Genomic_DNA"/>
</dbReference>
<evidence type="ECO:0000313" key="3">
    <source>
        <dbReference type="EMBL" id="GJS62818.1"/>
    </source>
</evidence>
<reference evidence="3" key="1">
    <citation type="journal article" date="2022" name="Int. J. Mol. Sci.">
        <title>Draft Genome of Tanacetum Coccineum: Genomic Comparison of Closely Related Tanacetum-Family Plants.</title>
        <authorList>
            <person name="Yamashiro T."/>
            <person name="Shiraishi A."/>
            <person name="Nakayama K."/>
            <person name="Satake H."/>
        </authorList>
    </citation>
    <scope>NUCLEOTIDE SEQUENCE</scope>
</reference>
<accession>A0ABQ4XC19</accession>
<evidence type="ECO:0000313" key="4">
    <source>
        <dbReference type="Proteomes" id="UP001151760"/>
    </source>
</evidence>